<dbReference type="Gene3D" id="3.80.10.10">
    <property type="entry name" value="Ribonuclease Inhibitor"/>
    <property type="match status" value="3"/>
</dbReference>
<dbReference type="Pfam" id="PF08263">
    <property type="entry name" value="LRRNT_2"/>
    <property type="match status" value="1"/>
</dbReference>
<dbReference type="FunFam" id="1.10.510.10:FF:000480">
    <property type="entry name" value="Pollen receptor-like kinase 1"/>
    <property type="match status" value="1"/>
</dbReference>
<dbReference type="SUPFAM" id="SSF52058">
    <property type="entry name" value="L domain-like"/>
    <property type="match status" value="1"/>
</dbReference>
<dbReference type="GO" id="GO:0004672">
    <property type="term" value="F:protein kinase activity"/>
    <property type="evidence" value="ECO:0007669"/>
    <property type="project" value="InterPro"/>
</dbReference>
<evidence type="ECO:0000259" key="14">
    <source>
        <dbReference type="PROSITE" id="PS50011"/>
    </source>
</evidence>
<dbReference type="InterPro" id="IPR052451">
    <property type="entry name" value="Ser/Thr_kinase-like"/>
</dbReference>
<comment type="caution">
    <text evidence="15">The sequence shown here is derived from an EMBL/GenBank/DDBJ whole genome shotgun (WGS) entry which is preliminary data.</text>
</comment>
<dbReference type="Gene3D" id="1.10.510.10">
    <property type="entry name" value="Transferase(Phosphotransferase) domain 1"/>
    <property type="match status" value="1"/>
</dbReference>
<keyword evidence="3" id="KW-0433">Leucine-rich repeat</keyword>
<evidence type="ECO:0000256" key="12">
    <source>
        <dbReference type="ARBA" id="ARBA00023180"/>
    </source>
</evidence>
<dbReference type="FunFam" id="3.80.10.10:FF:000095">
    <property type="entry name" value="LRR receptor-like serine/threonine-protein kinase GSO1"/>
    <property type="match status" value="1"/>
</dbReference>
<dbReference type="PROSITE" id="PS50011">
    <property type="entry name" value="PROTEIN_KINASE_DOM"/>
    <property type="match status" value="1"/>
</dbReference>
<dbReference type="InterPro" id="IPR003591">
    <property type="entry name" value="Leu-rich_rpt_typical-subtyp"/>
</dbReference>
<evidence type="ECO:0000256" key="1">
    <source>
        <dbReference type="ARBA" id="ARBA00004167"/>
    </source>
</evidence>
<evidence type="ECO:0000256" key="7">
    <source>
        <dbReference type="ARBA" id="ARBA00022741"/>
    </source>
</evidence>
<organism evidence="15 16">
    <name type="scientific">Taxus chinensis</name>
    <name type="common">Chinese yew</name>
    <name type="synonym">Taxus wallichiana var. chinensis</name>
    <dbReference type="NCBI Taxonomy" id="29808"/>
    <lineage>
        <taxon>Eukaryota</taxon>
        <taxon>Viridiplantae</taxon>
        <taxon>Streptophyta</taxon>
        <taxon>Embryophyta</taxon>
        <taxon>Tracheophyta</taxon>
        <taxon>Spermatophyta</taxon>
        <taxon>Pinopsida</taxon>
        <taxon>Pinidae</taxon>
        <taxon>Conifers II</taxon>
        <taxon>Cupressales</taxon>
        <taxon>Taxaceae</taxon>
        <taxon>Taxus</taxon>
    </lineage>
</organism>
<feature type="transmembrane region" description="Helical" evidence="13">
    <location>
        <begin position="438"/>
        <end position="464"/>
    </location>
</feature>
<dbReference type="InterPro" id="IPR013210">
    <property type="entry name" value="LRR_N_plant-typ"/>
</dbReference>
<evidence type="ECO:0000313" key="15">
    <source>
        <dbReference type="EMBL" id="KAH9309027.1"/>
    </source>
</evidence>
<evidence type="ECO:0000256" key="5">
    <source>
        <dbReference type="ARBA" id="ARBA00022729"/>
    </source>
</evidence>
<dbReference type="PANTHER" id="PTHR48008">
    <property type="entry name" value="LEUCINE-RICH REPEAT RECEPTOR-LIKE PROTEIN KINASE IMK3-RELATED"/>
    <property type="match status" value="1"/>
</dbReference>
<dbReference type="Pfam" id="PF07714">
    <property type="entry name" value="PK_Tyr_Ser-Thr"/>
    <property type="match status" value="1"/>
</dbReference>
<keyword evidence="2" id="KW-0597">Phosphoprotein</keyword>
<evidence type="ECO:0000313" key="16">
    <source>
        <dbReference type="Proteomes" id="UP000824469"/>
    </source>
</evidence>
<keyword evidence="4 13" id="KW-0812">Transmembrane</keyword>
<evidence type="ECO:0000256" key="11">
    <source>
        <dbReference type="ARBA" id="ARBA00023170"/>
    </source>
</evidence>
<keyword evidence="16" id="KW-1185">Reference proteome</keyword>
<dbReference type="Proteomes" id="UP000824469">
    <property type="component" value="Unassembled WGS sequence"/>
</dbReference>
<dbReference type="PRINTS" id="PR00019">
    <property type="entry name" value="LEURICHRPT"/>
</dbReference>
<keyword evidence="7" id="KW-0547">Nucleotide-binding</keyword>
<evidence type="ECO:0000256" key="6">
    <source>
        <dbReference type="ARBA" id="ARBA00022737"/>
    </source>
</evidence>
<comment type="subcellular location">
    <subcellularLocation>
        <location evidence="1">Membrane</location>
        <topology evidence="1">Single-pass membrane protein</topology>
    </subcellularLocation>
</comment>
<dbReference type="SUPFAM" id="SSF56112">
    <property type="entry name" value="Protein kinase-like (PK-like)"/>
    <property type="match status" value="1"/>
</dbReference>
<evidence type="ECO:0000256" key="13">
    <source>
        <dbReference type="SAM" id="Phobius"/>
    </source>
</evidence>
<evidence type="ECO:0000256" key="4">
    <source>
        <dbReference type="ARBA" id="ARBA00022692"/>
    </source>
</evidence>
<keyword evidence="8" id="KW-0067">ATP-binding</keyword>
<dbReference type="SMART" id="SM00369">
    <property type="entry name" value="LRR_TYP"/>
    <property type="match status" value="6"/>
</dbReference>
<dbReference type="GO" id="GO:0016020">
    <property type="term" value="C:membrane"/>
    <property type="evidence" value="ECO:0007669"/>
    <property type="project" value="UniProtKB-SubCell"/>
</dbReference>
<dbReference type="Pfam" id="PF00560">
    <property type="entry name" value="LRR_1"/>
    <property type="match status" value="4"/>
</dbReference>
<keyword evidence="11" id="KW-0675">Receptor</keyword>
<dbReference type="OMA" id="RFFLFAQ"/>
<evidence type="ECO:0000256" key="8">
    <source>
        <dbReference type="ARBA" id="ARBA00022840"/>
    </source>
</evidence>
<dbReference type="Pfam" id="PF13855">
    <property type="entry name" value="LRR_8"/>
    <property type="match status" value="2"/>
</dbReference>
<feature type="non-terminal residue" evidence="15">
    <location>
        <position position="1"/>
    </location>
</feature>
<proteinExistence type="predicted"/>
<evidence type="ECO:0000256" key="3">
    <source>
        <dbReference type="ARBA" id="ARBA00022614"/>
    </source>
</evidence>
<accession>A0AA38FRP2</accession>
<dbReference type="InterPro" id="IPR000719">
    <property type="entry name" value="Prot_kinase_dom"/>
</dbReference>
<keyword evidence="9 13" id="KW-1133">Transmembrane helix</keyword>
<evidence type="ECO:0000256" key="9">
    <source>
        <dbReference type="ARBA" id="ARBA00022989"/>
    </source>
</evidence>
<dbReference type="PANTHER" id="PTHR48008:SF6">
    <property type="entry name" value="LEUCINE-RICH REPEAT RECEPTOR-LIKE PROTEIN KINASE IMK3-RELATED"/>
    <property type="match status" value="1"/>
</dbReference>
<name>A0AA38FRP2_TAXCH</name>
<dbReference type="AlphaFoldDB" id="A0AA38FRP2"/>
<dbReference type="InterPro" id="IPR001245">
    <property type="entry name" value="Ser-Thr/Tyr_kinase_cat_dom"/>
</dbReference>
<dbReference type="FunFam" id="3.80.10.10:FF:000275">
    <property type="entry name" value="Leucine-rich repeat receptor-like protein kinase"/>
    <property type="match status" value="1"/>
</dbReference>
<keyword evidence="12" id="KW-0325">Glycoprotein</keyword>
<sequence length="800" mass="86246">MEEERRKKAVVVVKRVLCFLTVVIGVTGQYDGIVVTQQDYEALQAFKHALNDPRGVLKSWNDSGIGACSGGWLGIKCVRGQVIAIQIPWRDLGGRIAEQVGQLTALRKLNLHHNALQGPVPTSLGFLKNLRGVYLFHNRLSGNIPPGIGNSPSLQALDLSNNLLTGPIPTGLGNSSKLYRLNLSFNNLTGAFPADLARNPSLTFFNLQNNNLKGPLPDTWDGGKQDFQLQSLNLQNNAFSGSIPHSIGNLRNLIELILSHNQLQGSIPTELGNLLNLQALDLSYNRLNGSFSEELCNLSSLNQLNLEHNMIDHVIPSRVGELHKLVGLSLRQNNVTGHIPPSLGNITGLSSLDLSLNRLNGSIPSTMGRLKNLSRLNVSDNELSGPVPSSLARKFNSSSFVGNSGLCGFRGSAPCNTSGSPSASPTIPSKKSRRIKTITLVFIIVGSVLGLILIICLVLLLCFFCRKSSQPAARSGGEKSTTAPSVGVEGGEVGGKLVHFDGPLVFTADDLLCATAEVMGKSTYGTVYKATLEDGNQVAVKRLRERIAKNQREFEAEANALGKIRHPNLLALRAYYWGPKDEKLLVFDFMSGGSLAAFLHARGPETPLNWQTRIKIAIGAGRGLAYLHSREDIVHGNLTSSNILLDAESNAKISDFGLSRLMTAAANSNVIATAGALGYRAPELTKLKKASTKTDVYSFGVVLLELLTGKAPGESMTADNGMDLPEWVASIVKEEWTNEVFDLELMKDATTSGDELLNTLQLAMQCVDPTPSARPDIDDVVHRLEEIRPEFGHSSPEAAA</sequence>
<feature type="domain" description="Protein kinase" evidence="14">
    <location>
        <begin position="513"/>
        <end position="791"/>
    </location>
</feature>
<keyword evidence="6" id="KW-0677">Repeat</keyword>
<dbReference type="InterPro" id="IPR001611">
    <property type="entry name" value="Leu-rich_rpt"/>
</dbReference>
<keyword evidence="5" id="KW-0732">Signal</keyword>
<dbReference type="Gene3D" id="3.30.200.20">
    <property type="entry name" value="Phosphorylase Kinase, domain 1"/>
    <property type="match status" value="1"/>
</dbReference>
<dbReference type="FunFam" id="3.30.200.20:FF:000486">
    <property type="entry name" value="Leucine-rich repeat receptor-like protein kinase"/>
    <property type="match status" value="1"/>
</dbReference>
<dbReference type="InterPro" id="IPR011009">
    <property type="entry name" value="Kinase-like_dom_sf"/>
</dbReference>
<reference evidence="15 16" key="1">
    <citation type="journal article" date="2021" name="Nat. Plants">
        <title>The Taxus genome provides insights into paclitaxel biosynthesis.</title>
        <authorList>
            <person name="Xiong X."/>
            <person name="Gou J."/>
            <person name="Liao Q."/>
            <person name="Li Y."/>
            <person name="Zhou Q."/>
            <person name="Bi G."/>
            <person name="Li C."/>
            <person name="Du R."/>
            <person name="Wang X."/>
            <person name="Sun T."/>
            <person name="Guo L."/>
            <person name="Liang H."/>
            <person name="Lu P."/>
            <person name="Wu Y."/>
            <person name="Zhang Z."/>
            <person name="Ro D.K."/>
            <person name="Shang Y."/>
            <person name="Huang S."/>
            <person name="Yan J."/>
        </authorList>
    </citation>
    <scope>NUCLEOTIDE SEQUENCE [LARGE SCALE GENOMIC DNA]</scope>
    <source>
        <strain evidence="15">Ta-2019</strain>
    </source>
</reference>
<evidence type="ECO:0000256" key="10">
    <source>
        <dbReference type="ARBA" id="ARBA00023136"/>
    </source>
</evidence>
<dbReference type="CDD" id="cd14066">
    <property type="entry name" value="STKc_IRAK"/>
    <property type="match status" value="1"/>
</dbReference>
<protein>
    <recommendedName>
        <fullName evidence="14">Protein kinase domain-containing protein</fullName>
    </recommendedName>
</protein>
<evidence type="ECO:0000256" key="2">
    <source>
        <dbReference type="ARBA" id="ARBA00022553"/>
    </source>
</evidence>
<keyword evidence="10 13" id="KW-0472">Membrane</keyword>
<dbReference type="EMBL" id="JAHRHJ020000007">
    <property type="protein sequence ID" value="KAH9309027.1"/>
    <property type="molecule type" value="Genomic_DNA"/>
</dbReference>
<dbReference type="InterPro" id="IPR032675">
    <property type="entry name" value="LRR_dom_sf"/>
</dbReference>
<gene>
    <name evidence="15" type="ORF">KI387_036938</name>
</gene>
<dbReference type="GO" id="GO:0005524">
    <property type="term" value="F:ATP binding"/>
    <property type="evidence" value="ECO:0007669"/>
    <property type="project" value="UniProtKB-KW"/>
</dbReference>